<evidence type="ECO:0000256" key="6">
    <source>
        <dbReference type="SAM" id="Phobius"/>
    </source>
</evidence>
<sequence length="400" mass="42018">MPPLSGYAASRCTAPPSLATREGDDTLAAARRGRRRPLLGVPRFWATPVLCQTPWRTMMSTRSASSSDALVAATSARRPLPLGTVLIAALALAACSLVFVAKGYQLFQATMVLAYAVALVGLNILTGYSGQISLGHGAFFAIGAYAAGILMDRAGLAYWLAVPAAGLVSLAAGYLFGRPALRLEGLYLALATFALGVAMPQLLKYRHLEAWTGGVGGIVLTKPEAPWGLPLDADQWFYLYALAVAALLFWMARNLIDSGSGLALRAIRDHAMAAEAMGVDNAHCKSMAFAISAGYTGVGGALSAIAVQFVAPDSFTMFLSISLLVGVVVGGVGTLWGALFGALFIMFIPGLAEQVSKAAPWAVYGTVLIVFMFAMPGGVMGLLHRLGRPGRRLPRQRPRA</sequence>
<dbReference type="Pfam" id="PF02653">
    <property type="entry name" value="BPD_transp_2"/>
    <property type="match status" value="1"/>
</dbReference>
<feature type="transmembrane region" description="Helical" evidence="6">
    <location>
        <begin position="156"/>
        <end position="176"/>
    </location>
</feature>
<dbReference type="GO" id="GO:0015658">
    <property type="term" value="F:branched-chain amino acid transmembrane transporter activity"/>
    <property type="evidence" value="ECO:0007669"/>
    <property type="project" value="InterPro"/>
</dbReference>
<comment type="subcellular location">
    <subcellularLocation>
        <location evidence="1">Cell membrane</location>
        <topology evidence="1">Multi-pass membrane protein</topology>
    </subcellularLocation>
</comment>
<organism evidence="7 8">
    <name type="scientific">Delftia acidovorans (strain DSM 14801 / SPH-1)</name>
    <dbReference type="NCBI Taxonomy" id="398578"/>
    <lineage>
        <taxon>Bacteria</taxon>
        <taxon>Pseudomonadati</taxon>
        <taxon>Pseudomonadota</taxon>
        <taxon>Betaproteobacteria</taxon>
        <taxon>Burkholderiales</taxon>
        <taxon>Comamonadaceae</taxon>
        <taxon>Delftia</taxon>
    </lineage>
</organism>
<evidence type="ECO:0000313" key="7">
    <source>
        <dbReference type="EMBL" id="ABX37450.1"/>
    </source>
</evidence>
<evidence type="ECO:0000256" key="4">
    <source>
        <dbReference type="ARBA" id="ARBA00022989"/>
    </source>
</evidence>
<dbReference type="KEGG" id="dac:Daci_4821"/>
<evidence type="ECO:0000256" key="2">
    <source>
        <dbReference type="ARBA" id="ARBA00022475"/>
    </source>
</evidence>
<dbReference type="HOGENOM" id="CLU_031365_2_1_4"/>
<keyword evidence="3 6" id="KW-0812">Transmembrane</keyword>
<dbReference type="PANTHER" id="PTHR30482:SF20">
    <property type="entry name" value="HIGH-AFFINITY BRANCHED-CHAIN AMINO ACID TRANSPORT SYSTEM PERMEASE PROTEIN LIVM"/>
    <property type="match status" value="1"/>
</dbReference>
<evidence type="ECO:0000256" key="1">
    <source>
        <dbReference type="ARBA" id="ARBA00004651"/>
    </source>
</evidence>
<feature type="transmembrane region" description="Helical" evidence="6">
    <location>
        <begin position="132"/>
        <end position="150"/>
    </location>
</feature>
<dbReference type="InterPro" id="IPR043428">
    <property type="entry name" value="LivM-like"/>
</dbReference>
<dbReference type="PANTHER" id="PTHR30482">
    <property type="entry name" value="HIGH-AFFINITY BRANCHED-CHAIN AMINO ACID TRANSPORT SYSTEM PERMEASE"/>
    <property type="match status" value="1"/>
</dbReference>
<keyword evidence="4 6" id="KW-1133">Transmembrane helix</keyword>
<evidence type="ECO:0000256" key="5">
    <source>
        <dbReference type="ARBA" id="ARBA00023136"/>
    </source>
</evidence>
<name>A9BMA5_DELAS</name>
<keyword evidence="5 6" id="KW-0472">Membrane</keyword>
<feature type="transmembrane region" description="Helical" evidence="6">
    <location>
        <begin position="185"/>
        <end position="203"/>
    </location>
</feature>
<accession>A9BMA5</accession>
<feature type="transmembrane region" description="Helical" evidence="6">
    <location>
        <begin position="236"/>
        <end position="256"/>
    </location>
</feature>
<feature type="transmembrane region" description="Helical" evidence="6">
    <location>
        <begin position="80"/>
        <end position="100"/>
    </location>
</feature>
<feature type="transmembrane region" description="Helical" evidence="6">
    <location>
        <begin position="106"/>
        <end position="125"/>
    </location>
</feature>
<dbReference type="EMBL" id="CP000884">
    <property type="protein sequence ID" value="ABX37450.1"/>
    <property type="molecule type" value="Genomic_DNA"/>
</dbReference>
<dbReference type="Proteomes" id="UP000000784">
    <property type="component" value="Chromosome"/>
</dbReference>
<proteinExistence type="predicted"/>
<gene>
    <name evidence="7" type="ordered locus">Daci_4821</name>
</gene>
<dbReference type="eggNOG" id="COG4177">
    <property type="taxonomic scope" value="Bacteria"/>
</dbReference>
<dbReference type="STRING" id="398578.Daci_4821"/>
<evidence type="ECO:0000313" key="8">
    <source>
        <dbReference type="Proteomes" id="UP000000784"/>
    </source>
</evidence>
<dbReference type="InterPro" id="IPR001851">
    <property type="entry name" value="ABC_transp_permease"/>
</dbReference>
<keyword evidence="8" id="KW-1185">Reference proteome</keyword>
<dbReference type="GO" id="GO:0005886">
    <property type="term" value="C:plasma membrane"/>
    <property type="evidence" value="ECO:0007669"/>
    <property type="project" value="UniProtKB-SubCell"/>
</dbReference>
<dbReference type="CDD" id="cd06581">
    <property type="entry name" value="TM_PBP1_LivM_like"/>
    <property type="match status" value="1"/>
</dbReference>
<feature type="transmembrane region" description="Helical" evidence="6">
    <location>
        <begin position="361"/>
        <end position="383"/>
    </location>
</feature>
<keyword evidence="2" id="KW-1003">Cell membrane</keyword>
<evidence type="ECO:0000256" key="3">
    <source>
        <dbReference type="ARBA" id="ARBA00022692"/>
    </source>
</evidence>
<protein>
    <submittedName>
        <fullName evidence="7">Inner-membrane translocator</fullName>
    </submittedName>
</protein>
<dbReference type="AlphaFoldDB" id="A9BMA5"/>
<reference evidence="8" key="2">
    <citation type="submission" date="2007-11" db="EMBL/GenBank/DDBJ databases">
        <title>Complete sequence of Delftia acidovorans DSM 14801 / SPH-1.</title>
        <authorList>
            <person name="Copeland A."/>
            <person name="Lucas S."/>
            <person name="Lapidus A."/>
            <person name="Barry K."/>
            <person name="Glavina del Rio T."/>
            <person name="Dalin E."/>
            <person name="Tice H."/>
            <person name="Pitluck S."/>
            <person name="Lowry S."/>
            <person name="Clum A."/>
            <person name="Schmutz J."/>
            <person name="Larimer F."/>
            <person name="Land M."/>
            <person name="Hauser L."/>
            <person name="Kyrpides N."/>
            <person name="Kim E."/>
            <person name="Schleheck D."/>
            <person name="Richardson P."/>
        </authorList>
    </citation>
    <scope>NUCLEOTIDE SEQUENCE [LARGE SCALE GENOMIC DNA]</scope>
    <source>
        <strain evidence="8">DSM 14801 / SPH-1</strain>
    </source>
</reference>
<reference evidence="7 8" key="1">
    <citation type="journal article" date="2004" name="Appl. Environ. Microbiol.">
        <title>Mineralization of individual congeners of linear alkylbenzenesulfonate by defined pairs of heterotrophic bacteria.</title>
        <authorList>
            <person name="Schleheck D."/>
            <person name="Knepper T.P."/>
            <person name="Fischer K."/>
            <person name="Cook A.M."/>
        </authorList>
    </citation>
    <scope>NUCLEOTIDE SEQUENCE [LARGE SCALE GENOMIC DNA]</scope>
    <source>
        <strain evidence="8">DSM 14801 / SPH-1</strain>
    </source>
</reference>
<feature type="transmembrane region" description="Helical" evidence="6">
    <location>
        <begin position="323"/>
        <end position="349"/>
    </location>
</feature>